<evidence type="ECO:0000313" key="3">
    <source>
        <dbReference type="Proteomes" id="UP000299102"/>
    </source>
</evidence>
<reference evidence="2 3" key="1">
    <citation type="journal article" date="2019" name="Commun. Biol.">
        <title>The bagworm genome reveals a unique fibroin gene that provides high tensile strength.</title>
        <authorList>
            <person name="Kono N."/>
            <person name="Nakamura H."/>
            <person name="Ohtoshi R."/>
            <person name="Tomita M."/>
            <person name="Numata K."/>
            <person name="Arakawa K."/>
        </authorList>
    </citation>
    <scope>NUCLEOTIDE SEQUENCE [LARGE SCALE GENOMIC DNA]</scope>
</reference>
<comment type="caution">
    <text evidence="2">The sequence shown here is derived from an EMBL/GenBank/DDBJ whole genome shotgun (WGS) entry which is preliminary data.</text>
</comment>
<feature type="region of interest" description="Disordered" evidence="1">
    <location>
        <begin position="54"/>
        <end position="80"/>
    </location>
</feature>
<proteinExistence type="predicted"/>
<gene>
    <name evidence="2" type="ORF">EVAR_83399_1</name>
</gene>
<evidence type="ECO:0000256" key="1">
    <source>
        <dbReference type="SAM" id="MobiDB-lite"/>
    </source>
</evidence>
<protein>
    <submittedName>
        <fullName evidence="2">Uncharacterized protein</fullName>
    </submittedName>
</protein>
<accession>A0A4C1TZQ3</accession>
<dbReference type="Proteomes" id="UP000299102">
    <property type="component" value="Unassembled WGS sequence"/>
</dbReference>
<keyword evidence="3" id="KW-1185">Reference proteome</keyword>
<feature type="compositionally biased region" description="Basic and acidic residues" evidence="1">
    <location>
        <begin position="67"/>
        <end position="80"/>
    </location>
</feature>
<dbReference type="AlphaFoldDB" id="A0A4C1TZQ3"/>
<organism evidence="2 3">
    <name type="scientific">Eumeta variegata</name>
    <name type="common">Bagworm moth</name>
    <name type="synonym">Eumeta japonica</name>
    <dbReference type="NCBI Taxonomy" id="151549"/>
    <lineage>
        <taxon>Eukaryota</taxon>
        <taxon>Metazoa</taxon>
        <taxon>Ecdysozoa</taxon>
        <taxon>Arthropoda</taxon>
        <taxon>Hexapoda</taxon>
        <taxon>Insecta</taxon>
        <taxon>Pterygota</taxon>
        <taxon>Neoptera</taxon>
        <taxon>Endopterygota</taxon>
        <taxon>Lepidoptera</taxon>
        <taxon>Glossata</taxon>
        <taxon>Ditrysia</taxon>
        <taxon>Tineoidea</taxon>
        <taxon>Psychidae</taxon>
        <taxon>Oiketicinae</taxon>
        <taxon>Eumeta</taxon>
    </lineage>
</organism>
<sequence>MGNVPSVSLDLDKPDPVTALNSGDDASYDIHFVEIGTIKVMRLPLMTTDADAMTATGTDGLTCSSGREIRGQRDGRINRPARREYSLRRCDALRGAFYRP</sequence>
<dbReference type="EMBL" id="BGZK01000104">
    <property type="protein sequence ID" value="GBP19086.1"/>
    <property type="molecule type" value="Genomic_DNA"/>
</dbReference>
<evidence type="ECO:0000313" key="2">
    <source>
        <dbReference type="EMBL" id="GBP19086.1"/>
    </source>
</evidence>
<name>A0A4C1TZQ3_EUMVA</name>